<dbReference type="EMBL" id="CM035433">
    <property type="protein sequence ID" value="KAH7294210.1"/>
    <property type="molecule type" value="Genomic_DNA"/>
</dbReference>
<dbReference type="InterPro" id="IPR003018">
    <property type="entry name" value="GAF"/>
</dbReference>
<dbReference type="InterPro" id="IPR029016">
    <property type="entry name" value="GAF-like_dom_sf"/>
</dbReference>
<dbReference type="EMBL" id="CM035433">
    <property type="protein sequence ID" value="KAH7294207.1"/>
    <property type="molecule type" value="Genomic_DNA"/>
</dbReference>
<accession>A0A8T2REP5</accession>
<evidence type="ECO:0000313" key="4">
    <source>
        <dbReference type="Proteomes" id="UP000825935"/>
    </source>
</evidence>
<comment type="caution">
    <text evidence="3">The sequence shown here is derived from an EMBL/GenBank/DDBJ whole genome shotgun (WGS) entry which is preliminary data.</text>
</comment>
<dbReference type="Gene3D" id="3.30.450.40">
    <property type="match status" value="1"/>
</dbReference>
<reference evidence="3" key="1">
    <citation type="submission" date="2021-08" db="EMBL/GenBank/DDBJ databases">
        <title>WGS assembly of Ceratopteris richardii.</title>
        <authorList>
            <person name="Marchant D.B."/>
            <person name="Chen G."/>
            <person name="Jenkins J."/>
            <person name="Shu S."/>
            <person name="Leebens-Mack J."/>
            <person name="Grimwood J."/>
            <person name="Schmutz J."/>
            <person name="Soltis P."/>
            <person name="Soltis D."/>
            <person name="Chen Z.-H."/>
        </authorList>
    </citation>
    <scope>NUCLEOTIDE SEQUENCE</scope>
    <source>
        <strain evidence="3">Whitten #5841</strain>
        <tissue evidence="3">Leaf</tissue>
    </source>
</reference>
<evidence type="ECO:0000256" key="1">
    <source>
        <dbReference type="ARBA" id="ARBA00023170"/>
    </source>
</evidence>
<proteinExistence type="predicted"/>
<evidence type="ECO:0000259" key="2">
    <source>
        <dbReference type="Pfam" id="PF01590"/>
    </source>
</evidence>
<dbReference type="Pfam" id="PF01590">
    <property type="entry name" value="GAF"/>
    <property type="match status" value="1"/>
</dbReference>
<sequence length="167" mass="17859">MSSLVENELVRKDMAILQADMVIREVKEVAAAGSSREKILHAAAEGIRKAGPPYTSVYCYMLDTDGVELVLEAFAGRPTEHTKIKVGNGVCGMAVALGLDQNVPDVSAFSGYIACNLYTLSELVVLIRRTDGSIIGQIDIDSDHPDPFTSQEHASVRLVADALGALL</sequence>
<dbReference type="SUPFAM" id="SSF55781">
    <property type="entry name" value="GAF domain-like"/>
    <property type="match status" value="1"/>
</dbReference>
<gene>
    <name evidence="3" type="ORF">KP509_28G060800</name>
</gene>
<keyword evidence="4" id="KW-1185">Reference proteome</keyword>
<name>A0A8T2REP5_CERRI</name>
<organism evidence="3 4">
    <name type="scientific">Ceratopteris richardii</name>
    <name type="common">Triangle waterfern</name>
    <dbReference type="NCBI Taxonomy" id="49495"/>
    <lineage>
        <taxon>Eukaryota</taxon>
        <taxon>Viridiplantae</taxon>
        <taxon>Streptophyta</taxon>
        <taxon>Embryophyta</taxon>
        <taxon>Tracheophyta</taxon>
        <taxon>Polypodiopsida</taxon>
        <taxon>Polypodiidae</taxon>
        <taxon>Polypodiales</taxon>
        <taxon>Pteridineae</taxon>
        <taxon>Pteridaceae</taxon>
        <taxon>Parkerioideae</taxon>
        <taxon>Ceratopteris</taxon>
    </lineage>
</organism>
<dbReference type="Proteomes" id="UP000825935">
    <property type="component" value="Chromosome 28"/>
</dbReference>
<dbReference type="OMA" id="TSVYLYM"/>
<evidence type="ECO:0000313" key="3">
    <source>
        <dbReference type="EMBL" id="KAH7294207.1"/>
    </source>
</evidence>
<dbReference type="OrthoDB" id="15735at2759"/>
<dbReference type="AlphaFoldDB" id="A0A8T2REP5"/>
<feature type="domain" description="GAF" evidence="2">
    <location>
        <begin position="36"/>
        <end position="165"/>
    </location>
</feature>
<keyword evidence="1" id="KW-0675">Receptor</keyword>
<protein>
    <recommendedName>
        <fullName evidence="2">GAF domain-containing protein</fullName>
    </recommendedName>
</protein>